<accession>A0A844H735</accession>
<evidence type="ECO:0000313" key="1">
    <source>
        <dbReference type="EMBL" id="MTH34138.1"/>
    </source>
</evidence>
<dbReference type="Proteomes" id="UP000442533">
    <property type="component" value="Unassembled WGS sequence"/>
</dbReference>
<gene>
    <name evidence="1" type="ORF">GL279_05925</name>
</gene>
<dbReference type="EMBL" id="WMIF01000006">
    <property type="protein sequence ID" value="MTH34138.1"/>
    <property type="molecule type" value="Genomic_DNA"/>
</dbReference>
<dbReference type="AlphaFoldDB" id="A0A844H735"/>
<name>A0A844H735_9RHOB</name>
<protein>
    <submittedName>
        <fullName evidence="1">Uncharacterized protein</fullName>
    </submittedName>
</protein>
<evidence type="ECO:0000313" key="2">
    <source>
        <dbReference type="Proteomes" id="UP000442533"/>
    </source>
</evidence>
<sequence length="130" mass="13983">MPTDAFASCLIRALGLTANDLAEIGGWSGLRMAQHIMSGTRPCPADALRAIQDVHDDIESITDELVQRLESGEAAIRIPRTIEALRAEWPHWPGRGKAAGGFLGPFQIAAHTAAAILDEEGVEVDLIWSD</sequence>
<keyword evidence="2" id="KW-1185">Reference proteome</keyword>
<dbReference type="OrthoDB" id="8480042at2"/>
<proteinExistence type="predicted"/>
<comment type="caution">
    <text evidence="1">The sequence shown here is derived from an EMBL/GenBank/DDBJ whole genome shotgun (WGS) entry which is preliminary data.</text>
</comment>
<organism evidence="1 2">
    <name type="scientific">Paracoccus limosus</name>
    <dbReference type="NCBI Taxonomy" id="913252"/>
    <lineage>
        <taxon>Bacteria</taxon>
        <taxon>Pseudomonadati</taxon>
        <taxon>Pseudomonadota</taxon>
        <taxon>Alphaproteobacteria</taxon>
        <taxon>Rhodobacterales</taxon>
        <taxon>Paracoccaceae</taxon>
        <taxon>Paracoccus</taxon>
    </lineage>
</organism>
<reference evidence="1 2" key="1">
    <citation type="submission" date="2019-11" db="EMBL/GenBank/DDBJ databases">
        <authorList>
            <person name="Dong K."/>
        </authorList>
    </citation>
    <scope>NUCLEOTIDE SEQUENCE [LARGE SCALE GENOMIC DNA]</scope>
    <source>
        <strain evidence="1 2">JCM 17370</strain>
    </source>
</reference>
<dbReference type="RefSeq" id="WP_155063698.1">
    <property type="nucleotide sequence ID" value="NZ_WMIF01000006.1"/>
</dbReference>